<dbReference type="Pfam" id="PF01381">
    <property type="entry name" value="HTH_3"/>
    <property type="match status" value="1"/>
</dbReference>
<gene>
    <name evidence="2" type="ORF">KSF_038940</name>
</gene>
<accession>A0A8J3IR28</accession>
<dbReference type="SMART" id="SM00530">
    <property type="entry name" value="HTH_XRE"/>
    <property type="match status" value="1"/>
</dbReference>
<dbReference type="PROSITE" id="PS50943">
    <property type="entry name" value="HTH_CROC1"/>
    <property type="match status" value="1"/>
</dbReference>
<evidence type="ECO:0000313" key="2">
    <source>
        <dbReference type="EMBL" id="GHO93846.1"/>
    </source>
</evidence>
<protein>
    <recommendedName>
        <fullName evidence="1">HTH cro/C1-type domain-containing protein</fullName>
    </recommendedName>
</protein>
<dbReference type="EMBL" id="BNJK01000001">
    <property type="protein sequence ID" value="GHO93846.1"/>
    <property type="molecule type" value="Genomic_DNA"/>
</dbReference>
<feature type="domain" description="HTH cro/C1-type" evidence="1">
    <location>
        <begin position="7"/>
        <end position="62"/>
    </location>
</feature>
<dbReference type="Gene3D" id="1.10.260.40">
    <property type="entry name" value="lambda repressor-like DNA-binding domains"/>
    <property type="match status" value="1"/>
</dbReference>
<dbReference type="GO" id="GO:0003677">
    <property type="term" value="F:DNA binding"/>
    <property type="evidence" value="ECO:0007669"/>
    <property type="project" value="InterPro"/>
</dbReference>
<organism evidence="2 3">
    <name type="scientific">Reticulibacter mediterranei</name>
    <dbReference type="NCBI Taxonomy" id="2778369"/>
    <lineage>
        <taxon>Bacteria</taxon>
        <taxon>Bacillati</taxon>
        <taxon>Chloroflexota</taxon>
        <taxon>Ktedonobacteria</taxon>
        <taxon>Ktedonobacterales</taxon>
        <taxon>Reticulibacteraceae</taxon>
        <taxon>Reticulibacter</taxon>
    </lineage>
</organism>
<proteinExistence type="predicted"/>
<dbReference type="SUPFAM" id="SSF47413">
    <property type="entry name" value="lambda repressor-like DNA-binding domains"/>
    <property type="match status" value="1"/>
</dbReference>
<dbReference type="RefSeq" id="WP_236064932.1">
    <property type="nucleotide sequence ID" value="NZ_BNJK01000001.1"/>
</dbReference>
<dbReference type="InterPro" id="IPR001387">
    <property type="entry name" value="Cro/C1-type_HTH"/>
</dbReference>
<evidence type="ECO:0000259" key="1">
    <source>
        <dbReference type="PROSITE" id="PS50943"/>
    </source>
</evidence>
<comment type="caution">
    <text evidence="2">The sequence shown here is derived from an EMBL/GenBank/DDBJ whole genome shotgun (WGS) entry which is preliminary data.</text>
</comment>
<evidence type="ECO:0000313" key="3">
    <source>
        <dbReference type="Proteomes" id="UP000597444"/>
    </source>
</evidence>
<name>A0A8J3IR28_9CHLR</name>
<reference evidence="2" key="1">
    <citation type="submission" date="2020-10" db="EMBL/GenBank/DDBJ databases">
        <title>Taxonomic study of unclassified bacteria belonging to the class Ktedonobacteria.</title>
        <authorList>
            <person name="Yabe S."/>
            <person name="Wang C.M."/>
            <person name="Zheng Y."/>
            <person name="Sakai Y."/>
            <person name="Cavaletti L."/>
            <person name="Monciardini P."/>
            <person name="Donadio S."/>
        </authorList>
    </citation>
    <scope>NUCLEOTIDE SEQUENCE</scope>
    <source>
        <strain evidence="2">ID150040</strain>
    </source>
</reference>
<dbReference type="InterPro" id="IPR010982">
    <property type="entry name" value="Lambda_DNA-bd_dom_sf"/>
</dbReference>
<sequence length="76" mass="8741">MRIRLRVKEIAEQKGYSMGKLERLADLSHPTIRDIFRNPYKEVTTTTLAKLATALDVHISELYEEIPDNEGTKPEV</sequence>
<keyword evidence="3" id="KW-1185">Reference proteome</keyword>
<dbReference type="Proteomes" id="UP000597444">
    <property type="component" value="Unassembled WGS sequence"/>
</dbReference>
<dbReference type="AlphaFoldDB" id="A0A8J3IR28"/>